<evidence type="ECO:0000256" key="4">
    <source>
        <dbReference type="ARBA" id="ARBA00023136"/>
    </source>
</evidence>
<keyword evidence="4 7" id="KW-0472">Membrane</keyword>
<keyword evidence="2 7" id="KW-0812">Transmembrane</keyword>
<sequence length="278" mass="31400">MSAIVTYSLTITLVKISLLLLYRRIFSTAAFRKKSTFVGILCVIWFIITLCMDIFQCRPFDEAFRAETIFTNHCIDLQKFYWGATATNLGIDVIMLFLPLHMVWKLRLPTHQKLLLSGLFMLGVVVCIAGAMRIYYVGDMQKEDITVTAAAEYIWCHIEPATAILCACIVTYRPLFSSINLDFSMISSLFSKSSTKSSGKTWRAIEDGRNSPHRQWPVSRGLQGRDGLRSQDLDGIRMDVNIEPHGEEANTDLYPRSRSPQNVAYQGCIDKSSQTAVS</sequence>
<dbReference type="Pfam" id="PF20684">
    <property type="entry name" value="Fung_rhodopsin"/>
    <property type="match status" value="1"/>
</dbReference>
<evidence type="ECO:0000313" key="9">
    <source>
        <dbReference type="EMBL" id="KAL2043877.1"/>
    </source>
</evidence>
<protein>
    <recommendedName>
        <fullName evidence="8">Rhodopsin domain-containing protein</fullName>
    </recommendedName>
</protein>
<dbReference type="PANTHER" id="PTHR33048">
    <property type="entry name" value="PTH11-LIKE INTEGRAL MEMBRANE PROTEIN (AFU_ORTHOLOGUE AFUA_5G11245)"/>
    <property type="match status" value="1"/>
</dbReference>
<comment type="caution">
    <text evidence="9">The sequence shown here is derived from an EMBL/GenBank/DDBJ whole genome shotgun (WGS) entry which is preliminary data.</text>
</comment>
<dbReference type="Proteomes" id="UP001590950">
    <property type="component" value="Unassembled WGS sequence"/>
</dbReference>
<dbReference type="InterPro" id="IPR049326">
    <property type="entry name" value="Rhodopsin_dom_fungi"/>
</dbReference>
<comment type="similarity">
    <text evidence="5">Belongs to the SAT4 family.</text>
</comment>
<feature type="transmembrane region" description="Helical" evidence="7">
    <location>
        <begin position="6"/>
        <end position="25"/>
    </location>
</feature>
<evidence type="ECO:0000259" key="8">
    <source>
        <dbReference type="Pfam" id="PF20684"/>
    </source>
</evidence>
<feature type="region of interest" description="Disordered" evidence="6">
    <location>
        <begin position="203"/>
        <end position="227"/>
    </location>
</feature>
<gene>
    <name evidence="9" type="ORF">N7G274_003397</name>
</gene>
<name>A0ABR4AH03_9LECA</name>
<keyword evidence="10" id="KW-1185">Reference proteome</keyword>
<evidence type="ECO:0000256" key="2">
    <source>
        <dbReference type="ARBA" id="ARBA00022692"/>
    </source>
</evidence>
<evidence type="ECO:0000256" key="5">
    <source>
        <dbReference type="ARBA" id="ARBA00038359"/>
    </source>
</evidence>
<reference evidence="9 10" key="1">
    <citation type="submission" date="2024-09" db="EMBL/GenBank/DDBJ databases">
        <title>Rethinking Asexuality: The Enigmatic Case of Functional Sexual Genes in Lepraria (Stereocaulaceae).</title>
        <authorList>
            <person name="Doellman M."/>
            <person name="Sun Y."/>
            <person name="Barcenas-Pena A."/>
            <person name="Lumbsch H.T."/>
            <person name="Grewe F."/>
        </authorList>
    </citation>
    <scope>NUCLEOTIDE SEQUENCE [LARGE SCALE GENOMIC DNA]</scope>
    <source>
        <strain evidence="9 10">Mercado 3170</strain>
    </source>
</reference>
<evidence type="ECO:0000256" key="1">
    <source>
        <dbReference type="ARBA" id="ARBA00004141"/>
    </source>
</evidence>
<comment type="subcellular location">
    <subcellularLocation>
        <location evidence="1">Membrane</location>
        <topology evidence="1">Multi-pass membrane protein</topology>
    </subcellularLocation>
</comment>
<dbReference type="EMBL" id="JBEFKJ010000010">
    <property type="protein sequence ID" value="KAL2043877.1"/>
    <property type="molecule type" value="Genomic_DNA"/>
</dbReference>
<evidence type="ECO:0000256" key="6">
    <source>
        <dbReference type="SAM" id="MobiDB-lite"/>
    </source>
</evidence>
<evidence type="ECO:0000313" key="10">
    <source>
        <dbReference type="Proteomes" id="UP001590950"/>
    </source>
</evidence>
<dbReference type="InterPro" id="IPR052337">
    <property type="entry name" value="SAT4-like"/>
</dbReference>
<feature type="domain" description="Rhodopsin" evidence="8">
    <location>
        <begin position="4"/>
        <end position="177"/>
    </location>
</feature>
<evidence type="ECO:0000256" key="7">
    <source>
        <dbReference type="SAM" id="Phobius"/>
    </source>
</evidence>
<proteinExistence type="inferred from homology"/>
<keyword evidence="3 7" id="KW-1133">Transmembrane helix</keyword>
<evidence type="ECO:0000256" key="3">
    <source>
        <dbReference type="ARBA" id="ARBA00022989"/>
    </source>
</evidence>
<feature type="transmembrane region" description="Helical" evidence="7">
    <location>
        <begin position="114"/>
        <end position="136"/>
    </location>
</feature>
<accession>A0ABR4AH03</accession>
<dbReference type="PANTHER" id="PTHR33048:SF47">
    <property type="entry name" value="INTEGRAL MEMBRANE PROTEIN-RELATED"/>
    <property type="match status" value="1"/>
</dbReference>
<organism evidence="9 10">
    <name type="scientific">Stereocaulon virgatum</name>
    <dbReference type="NCBI Taxonomy" id="373712"/>
    <lineage>
        <taxon>Eukaryota</taxon>
        <taxon>Fungi</taxon>
        <taxon>Dikarya</taxon>
        <taxon>Ascomycota</taxon>
        <taxon>Pezizomycotina</taxon>
        <taxon>Lecanoromycetes</taxon>
        <taxon>OSLEUM clade</taxon>
        <taxon>Lecanoromycetidae</taxon>
        <taxon>Lecanorales</taxon>
        <taxon>Lecanorineae</taxon>
        <taxon>Stereocaulaceae</taxon>
        <taxon>Stereocaulon</taxon>
    </lineage>
</organism>
<feature type="transmembrane region" description="Helical" evidence="7">
    <location>
        <begin position="37"/>
        <end position="55"/>
    </location>
</feature>
<feature type="transmembrane region" description="Helical" evidence="7">
    <location>
        <begin position="80"/>
        <end position="102"/>
    </location>
</feature>